<reference evidence="1 2" key="1">
    <citation type="submission" date="2019-12" db="EMBL/GenBank/DDBJ databases">
        <title>Whole-genome analyses of novel actinobacteria.</title>
        <authorList>
            <person name="Sahin N."/>
            <person name="Saygin H."/>
        </authorList>
    </citation>
    <scope>NUCLEOTIDE SEQUENCE [LARGE SCALE GENOMIC DNA]</scope>
    <source>
        <strain evidence="1 2">KC615</strain>
    </source>
</reference>
<evidence type="ECO:0000313" key="1">
    <source>
        <dbReference type="EMBL" id="MXQ55719.1"/>
    </source>
</evidence>
<keyword evidence="2" id="KW-1185">Reference proteome</keyword>
<dbReference type="Proteomes" id="UP000430692">
    <property type="component" value="Unassembled WGS sequence"/>
</dbReference>
<dbReference type="AlphaFoldDB" id="A0A6I4VV30"/>
<sequence>MPLTIHTGSEAKQALEDFEKKELKGFHPIIRSNLKDAARTLGNIRATRRDILRVMDSLSDIMKTHRHQVLAEVHHYCLRMTGMD</sequence>
<dbReference type="EMBL" id="WUUL01000018">
    <property type="protein sequence ID" value="MXQ55719.1"/>
    <property type="molecule type" value="Genomic_DNA"/>
</dbReference>
<gene>
    <name evidence="1" type="ORF">GSM42_18725</name>
</gene>
<name>A0A6I4VV30_9BACL</name>
<protein>
    <submittedName>
        <fullName evidence="1">Uncharacterized protein</fullName>
    </submittedName>
</protein>
<dbReference type="RefSeq" id="WP_160803072.1">
    <property type="nucleotide sequence ID" value="NZ_WUUL01000018.1"/>
</dbReference>
<accession>A0A6I4VV30</accession>
<organism evidence="1 2">
    <name type="scientific">Shimazuella alba</name>
    <dbReference type="NCBI Taxonomy" id="2690964"/>
    <lineage>
        <taxon>Bacteria</taxon>
        <taxon>Bacillati</taxon>
        <taxon>Bacillota</taxon>
        <taxon>Bacilli</taxon>
        <taxon>Bacillales</taxon>
        <taxon>Thermoactinomycetaceae</taxon>
        <taxon>Shimazuella</taxon>
    </lineage>
</organism>
<comment type="caution">
    <text evidence="1">The sequence shown here is derived from an EMBL/GenBank/DDBJ whole genome shotgun (WGS) entry which is preliminary data.</text>
</comment>
<evidence type="ECO:0000313" key="2">
    <source>
        <dbReference type="Proteomes" id="UP000430692"/>
    </source>
</evidence>
<proteinExistence type="predicted"/>